<keyword evidence="4" id="KW-0808">Transferase</keyword>
<dbReference type="InterPro" id="IPR013968">
    <property type="entry name" value="PKS_KR"/>
</dbReference>
<dbReference type="InterPro" id="IPR016035">
    <property type="entry name" value="Acyl_Trfase/lysoPLipase"/>
</dbReference>
<keyword evidence="5" id="KW-0677">Repeat</keyword>
<comment type="subunit">
    <text evidence="13">Homodimer. Erythronolide synthase is composed of EryAI, EryAII and EryAIII multimodular (2 modules) polypeptides each coding for a functional synthase subunit which participates in 2 of the six FAS-like elongation steps required for formation of the polyketide. Module 1, 2, 3, 4, 5, and 6 participating in biosynthesis steps 1, 2, 3, 4, 5, and 6, respectively.</text>
</comment>
<evidence type="ECO:0000256" key="1">
    <source>
        <dbReference type="ARBA" id="ARBA00001957"/>
    </source>
</evidence>
<dbReference type="InterPro" id="IPR032821">
    <property type="entry name" value="PKS_assoc"/>
</dbReference>
<dbReference type="SUPFAM" id="SSF53901">
    <property type="entry name" value="Thiolase-like"/>
    <property type="match status" value="2"/>
</dbReference>
<keyword evidence="8" id="KW-0511">Multifunctional enzyme</keyword>
<keyword evidence="3" id="KW-0597">Phosphoprotein</keyword>
<dbReference type="Gene3D" id="3.30.70.3290">
    <property type="match status" value="3"/>
</dbReference>
<dbReference type="SMR" id="A4F7N8"/>
<dbReference type="FunFam" id="3.40.50.720:FF:000550">
    <property type="entry name" value="AmphB polyketide synthase"/>
    <property type="match status" value="1"/>
</dbReference>
<dbReference type="SUPFAM" id="SSF51735">
    <property type="entry name" value="NAD(P)-binding Rossmann-fold domains"/>
    <property type="match status" value="4"/>
</dbReference>
<comment type="pathway">
    <text evidence="12">Antibiotic biosynthesis; erythromycin biosynthesis.</text>
</comment>
<evidence type="ECO:0000313" key="15">
    <source>
        <dbReference type="EMBL" id="CAM00062.1"/>
    </source>
</evidence>
<dbReference type="InterPro" id="IPR036291">
    <property type="entry name" value="NAD(P)-bd_dom_sf"/>
</dbReference>
<evidence type="ECO:0000256" key="12">
    <source>
        <dbReference type="ARBA" id="ARBA00060622"/>
    </source>
</evidence>
<dbReference type="STRING" id="405948.SACE_0721"/>
<dbReference type="InterPro" id="IPR057326">
    <property type="entry name" value="KR_dom"/>
</dbReference>
<comment type="catalytic activity">
    <reaction evidence="10">
        <text>6 (S)-methylmalonyl-CoA + propanoyl-CoA + 6 NADPH + 12 H(+) = 6-deoxyerythronolide B + 6 CO2 + 6 NADP(+) + 7 CoA + H2O</text>
        <dbReference type="Rhea" id="RHEA:23068"/>
        <dbReference type="ChEBI" id="CHEBI:15377"/>
        <dbReference type="ChEBI" id="CHEBI:15378"/>
        <dbReference type="ChEBI" id="CHEBI:16089"/>
        <dbReference type="ChEBI" id="CHEBI:16526"/>
        <dbReference type="ChEBI" id="CHEBI:57287"/>
        <dbReference type="ChEBI" id="CHEBI:57327"/>
        <dbReference type="ChEBI" id="CHEBI:57392"/>
        <dbReference type="ChEBI" id="CHEBI:57783"/>
        <dbReference type="ChEBI" id="CHEBI:58349"/>
        <dbReference type="EC" id="2.3.1.94"/>
    </reaction>
</comment>
<dbReference type="HOGENOM" id="CLU_000022_35_8_11"/>
<dbReference type="PROSITE" id="PS00606">
    <property type="entry name" value="KS3_1"/>
    <property type="match status" value="2"/>
</dbReference>
<dbReference type="SMART" id="SM00825">
    <property type="entry name" value="PKS_KS"/>
    <property type="match status" value="2"/>
</dbReference>
<dbReference type="SMART" id="SM01294">
    <property type="entry name" value="PKS_PP_betabranch"/>
    <property type="match status" value="2"/>
</dbReference>
<evidence type="ECO:0000256" key="10">
    <source>
        <dbReference type="ARBA" id="ARBA00052442"/>
    </source>
</evidence>
<evidence type="ECO:0000256" key="4">
    <source>
        <dbReference type="ARBA" id="ARBA00022679"/>
    </source>
</evidence>
<dbReference type="KEGG" id="sen:SACE_0721"/>
<dbReference type="Pfam" id="PF00550">
    <property type="entry name" value="PP-binding"/>
    <property type="match status" value="3"/>
</dbReference>
<dbReference type="SUPFAM" id="SSF47336">
    <property type="entry name" value="ACP-like"/>
    <property type="match status" value="3"/>
</dbReference>
<dbReference type="PANTHER" id="PTHR43775:SF51">
    <property type="entry name" value="INACTIVE PHENOLPHTHIOCEROL SYNTHESIS POLYKETIDE SYNTHASE TYPE I PKS1-RELATED"/>
    <property type="match status" value="1"/>
</dbReference>
<dbReference type="GO" id="GO:0033068">
    <property type="term" value="P:macrolide biosynthetic process"/>
    <property type="evidence" value="ECO:0007669"/>
    <property type="project" value="UniProtKB-ARBA"/>
</dbReference>
<dbReference type="SUPFAM" id="SSF52151">
    <property type="entry name" value="FabD/lysophospholipase-like"/>
    <property type="match status" value="3"/>
</dbReference>
<evidence type="ECO:0000256" key="7">
    <source>
        <dbReference type="ARBA" id="ARBA00023194"/>
    </source>
</evidence>
<dbReference type="SMART" id="SM00822">
    <property type="entry name" value="PKS_KR"/>
    <property type="match status" value="2"/>
</dbReference>
<dbReference type="eggNOG" id="COG1028">
    <property type="taxonomic scope" value="Bacteria"/>
</dbReference>
<dbReference type="EMBL" id="AM420293">
    <property type="protein sequence ID" value="CAM00062.1"/>
    <property type="molecule type" value="Genomic_DNA"/>
</dbReference>
<dbReference type="InterPro" id="IPR014031">
    <property type="entry name" value="Ketoacyl_synth_C"/>
</dbReference>
<name>A4F7N8_SACEN</name>
<dbReference type="InterPro" id="IPR006162">
    <property type="entry name" value="Ppantetheine_attach_site"/>
</dbReference>
<dbReference type="InterPro" id="IPR016036">
    <property type="entry name" value="Malonyl_transacylase_ACP-bd"/>
</dbReference>
<dbReference type="Pfam" id="PF16197">
    <property type="entry name" value="KAsynt_C_assoc"/>
    <property type="match status" value="1"/>
</dbReference>
<dbReference type="GO" id="GO:0004315">
    <property type="term" value="F:3-oxoacyl-[acyl-carrier-protein] synthase activity"/>
    <property type="evidence" value="ECO:0007669"/>
    <property type="project" value="InterPro"/>
</dbReference>
<accession>A4F7N8</accession>
<dbReference type="CDD" id="cd00833">
    <property type="entry name" value="PKS"/>
    <property type="match status" value="2"/>
</dbReference>
<dbReference type="Gene3D" id="3.40.47.10">
    <property type="match status" value="2"/>
</dbReference>
<sequence>MADLSKLSDSRTAQPGRIVRPWPLSGCNESALRARARQLRAHLDRFPDAGVEGVGAALAHDEQADAGPHRAVVVASSTSELLDGLAAVADGRPHASVVRGVARPSAPVVFVFPGQGAQWAGMAGELLGESRVFAAAMDACARAFEPVTDWTLAQVLDSPEQSRRVEVVQPALFAVQTSLAALWRSFGVTPDAVVGHSIGELAAAHVCGAAGAADAARAAALWSREMIPLVGNGDMAAVALSADEIEPRIARWDDDVVLAGVNGPRSVLLTGSPEPVARRVQELSAEGVRAQVINVSMAAHSAQVDDIAEGMRSALAWFAPGGSEVPFYASLTGGAVDTRELVADYWRRSFRLPVRFDEAIRSALEVGPGTFVEASPHPVLAAALQQTLDAEGSSAAVVPTLQRGQGGMRRFLLAAAQAFTGGVAVDWTAAYDDVGAEPGSLPEFAPAEEEDEPAESGVDWNAPPHVLRERLLAVVNGETAALAGREADAEATFRELGLDSVLAAQLRAKVSAAIGREVNIALLYDHPTPRALAEALAAGTEVAQRETRARTNEAAPGEPVAVVAMACRLPGGVSTPEEFWELLSEGRDAVAGLPTDRGWDLDSLFHPDPTRSGTAHQRGGGFLTEATAFDPAFFGMSPREALAVDPQQRLMLELSWEVLERAGIPPTSLQASPTGVFVGLIPQEYGPRLAEGGEGVEGYLMTGTTTSVASGRIAYTLGLEGPAISVDTACSSSLVAVHLACQSLRRGESSLAMAGGVTVMPTPGMLVDFSRMNSLAPDGRCKAFSAGANGFGMAEGAGMLLLERLSDARRNGHPVLAVLRGTAVNSDGASNGLSAPNGRAQVRVIQQALAESGLGPADIDAVEAHGTGTRLGDPIEARALFEAYGRDREQPLHLGSVKSNLGHTQAAAGVAGVIKMVLAMRAGTLPRTLHASERSKEIDWSSGAISLLDEPEPWPAGARPRRAGVSSFGISGTNAHAIIEEAPQVVEGERVEAGDVVAPWVLSASSAEGLRAQAARLAAHLREHPGQDPRDIAYSLATGRAALPHRAAFAPVDESAALRVLDGLATGNADGAAVGTSRAQQRAVFVFPGQGWQWAGMAVDLLDTSPVFAAALRECADALEPHLDFEVIPFLRAEAARREQDAALSTERVDVVQPVMFAVMVSLASMWRAHGVEPAAVIGHSQGEIAAACVAGALSLDDAARVVALRSRVIATMPGNKGMASIAAPAGEVRARIGDRVEIAAVNGPRSVVVAGDSDELDRLVASCTTECIRAKRLAVDYASHSSHVETIRDALHAELGEDFHPLPGFVPFFSTVTGRWTQPDELDAGYWYRNLRRTVRFADAVRALAEQGYRTFLEVSAHPILTAAIEEIGDGSGADLSAIHSLRRGDGSLADFGEALSRAFAAGVAVDWESVHLGTGARRVPLPTYPFQRERVWLEPKPVARRSTEVDEVSALRYRIEWRPTGAGEPARLDGTWLVAKYAGTADETSTAAREALESAGARVRELVVDARCGRDELAERLRSVGEVAGVLSLLAVDEAEPEEAPLALASLADTLSLVQAMVSAELGCPLWTVTESAVATGPFERVRNAAHGALWGVGRVIALENPAVWGGLVDVPAGSVAELARHLAAVVSGGAGEDQLALRADGVYGRRWVRAAAPATDDEWKPTGTVLVTGGTGGVGGQIARWLARRGAPHLLLVSRSGPDADGAGELVAELEALGARTTVAACDVTDRESVRELLGGIGDDVPLSAVFHAAATLDDGTVDTLTGERIERASRAKVLGARNLHELTRELDLTAFVLFSSFASAFGAPGLGGYAPGNAYLDGLAQQRRSDGLPATAVAWGTWAGSGMAEGPVADRFRRHGVIEMPPETACRALQNALDRAEVCPIVIDVRWDRFLLAYTAQRPTRLFDEIDDARRAAPQAAAEPRVGALASLPAPEREKALFELVRSHAAAVLGHASAERVPADQAFAELGVDSLSALELRNRLGAATGVRLPTTTVFDHPDVRTLAAHLAAELGGATGAEQAAPATTAPVDEPIAIVGMACRLPGEVDSPERLWELITSGRDSAAEVPDDRGWVPDELMASDAAGTRRAHGNFMAGAGDFDAAFFGISPREALAMDPQQRQALETTWEALESAGIPPETLRGSDTGVFVGMSHQGYATGRPRPEDGVDGYLLTGNTASVASGRIAYVLGLEGPALTVDTACSSSLVALHTACGSLRDGDCGLAVAGGVSVMAGPEVFTEFSRQGALSPDGRCKPFSDEADGFGLGEGSAFVVLQRLSDARREGRRVLGVVAGSAVNQDGASNGLSAPSGVAQQRVIRRAWARAGITGADVAVVEAHGTGTRLGDPVEASALLATYGKSRGSSGPVLLGSVKSNIGHAQAAAGVAGVIKVLLGLERGVVPPMLCRGERSGLIDWSSGEIELADGVREWSPAADGVRRAGVSAFGVSGTNAHVIIAEPPEPEPVPQPRRMLPATGVVPVVLSARTGAALRAQAGRLADHLAAHPGIAPADVSWTMARARQHFEERAAVLAADTAEAVHRLRAVADGAVVPGVVTGSASDGGSVFVFPGQGAQWEGMARELLPVPVFAESIAECDAVLSEVAGFSVSEVLEPRPDAPSLERVDVVQPVLFAVMVSLARLWRACGAVPSAVIGHSQGEIAAAVVAGALSLEDGMRVVARRSRAVRAVAGRGSMLSVRGGRSDVEKLLADDSWTGRLEVAAVNGPDAVVVAGDAQAAREFLEYCEGVGIRARAIPVDYASHTAHVEPVRDELVQALAGITPRRAEVPFFSTLTGDFLDGTELDAGYWYRNLRHPVEFHSAVQALTDQGYATFIEVSPHPVLASSVQETLDDAESDAAVLGTLERDAGDADRFLTALADAHTRGVAVDWEAVLGRAGLVDLPGYPFQGKRFWLLPDRTTPRDELDGWFYRVDWTEVPRSEPAALRGRWLVVVPEGHEEDGWTVEVRSALAEAGAEPEVTRGVGGLVGDCAGVVSLLALEGDGAVQTLVLVRELDAEGIDAPLWTVTFGAVDAGSPVARPDQAKLWGLGQVASLERGPRWTGLVDLPHMPDPELRGRLTAVLAGSEDQVAVRADAVRARRLSPAHVTATSEYAVPGGTILVTGGTAGLGAEVARWLAGRGAEHLALVSRRGPDTEGVGDLTAELTRLGARVSVHACDVSSREPVRELVHGLIEQGDVVRGVVHAAGLPQQVAINDMDEAAFDEVVAAKAGGAVHLDELCSDAELFLLFSSGAGVWGSARQGAYAAGNAFLDAFARHRRGRGLPATSVAWGLWAAGGMTGDEEAVSFLRERGVRAMPVPRALAALDRVLASGETAVVVTDVDWPAFAESYTAARPRPLLDRIVTTAPSERAGEPETESLRDRLAGLPRAERTAELVRLVRTSTATVLGHDDPKAVRATTPFKELGFDSLAAVRLRNLLNAATGLRLPSTLVFDHPNASAVAGFLDAELGTEVRGEAPSALAGLDALEAALPEVPATEREELVQRLERMLAALRPVAQAADASGTGANPSGDDLGEAGVDELLEALGRELDGD</sequence>
<dbReference type="InterPro" id="IPR001227">
    <property type="entry name" value="Ac_transferase_dom_sf"/>
</dbReference>
<dbReference type="InterPro" id="IPR020806">
    <property type="entry name" value="PKS_PP-bd"/>
</dbReference>
<comment type="cofactor">
    <cofactor evidence="1">
        <name>pantetheine 4'-phosphate</name>
        <dbReference type="ChEBI" id="CHEBI:47942"/>
    </cofactor>
</comment>
<keyword evidence="17" id="KW-0002">3D-structure</keyword>
<dbReference type="SUPFAM" id="SSF55048">
    <property type="entry name" value="Probable ACP-binding domain of malonyl-CoA ACP transacylase"/>
    <property type="match status" value="3"/>
</dbReference>
<dbReference type="SMART" id="SM00827">
    <property type="entry name" value="PKS_AT"/>
    <property type="match status" value="3"/>
</dbReference>
<dbReference type="Pfam" id="PF00698">
    <property type="entry name" value="Acyl_transf_1"/>
    <property type="match status" value="3"/>
</dbReference>
<dbReference type="PANTHER" id="PTHR43775">
    <property type="entry name" value="FATTY ACID SYNTHASE"/>
    <property type="match status" value="1"/>
</dbReference>
<dbReference type="InterPro" id="IPR020841">
    <property type="entry name" value="PKS_Beta-ketoAc_synthase_dom"/>
</dbReference>
<dbReference type="Pfam" id="PF08659">
    <property type="entry name" value="KR"/>
    <property type="match status" value="2"/>
</dbReference>
<keyword evidence="7" id="KW-0045">Antibiotic biosynthesis</keyword>
<dbReference type="GO" id="GO:0031177">
    <property type="term" value="F:phosphopantetheine binding"/>
    <property type="evidence" value="ECO:0007669"/>
    <property type="project" value="InterPro"/>
</dbReference>
<dbReference type="Pfam" id="PF22621">
    <property type="entry name" value="CurL-like_PKS_C"/>
    <property type="match status" value="1"/>
</dbReference>
<dbReference type="PROSITE" id="PS52004">
    <property type="entry name" value="KS3_2"/>
    <property type="match status" value="2"/>
</dbReference>
<dbReference type="InterPro" id="IPR014030">
    <property type="entry name" value="Ketoacyl_synth_N"/>
</dbReference>
<dbReference type="Gene3D" id="3.40.366.10">
    <property type="entry name" value="Malonyl-Coenzyme A Acyl Carrier Protein, domain 2"/>
    <property type="match status" value="3"/>
</dbReference>
<dbReference type="InterPro" id="IPR009081">
    <property type="entry name" value="PP-bd_ACP"/>
</dbReference>
<evidence type="ECO:0000256" key="8">
    <source>
        <dbReference type="ARBA" id="ARBA00023268"/>
    </source>
</evidence>
<dbReference type="InterPro" id="IPR036736">
    <property type="entry name" value="ACP-like_sf"/>
</dbReference>
<evidence type="ECO:0000256" key="5">
    <source>
        <dbReference type="ARBA" id="ARBA00022737"/>
    </source>
</evidence>
<dbReference type="GO" id="GO:0047879">
    <property type="term" value="F:erythronolide synthase activity"/>
    <property type="evidence" value="ECO:0007669"/>
    <property type="project" value="UniProtKB-EC"/>
</dbReference>
<keyword evidence="2" id="KW-0596">Phosphopantetheine</keyword>
<dbReference type="InterPro" id="IPR016039">
    <property type="entry name" value="Thiolase-like"/>
</dbReference>
<reference evidence="17" key="2">
    <citation type="journal article" date="2024" name="Nat. Chem. Biol.">
        <title>Structural basis for intermodular communication in assembly-line polyketide biosynthesis.</title>
        <authorList>
            <person name="Cogan D.P."/>
            <person name="Soohoo A.M."/>
            <person name="Chen M."/>
            <person name="Liu Y."/>
            <person name="Brodsky K.L."/>
            <person name="Khosla C."/>
        </authorList>
    </citation>
    <scope>STRUCTURE BY ELECTRON MICROSCOPY (3.05 ANGSTROMS) OF 3372-3545</scope>
</reference>
<dbReference type="SMART" id="SM00823">
    <property type="entry name" value="PKS_PP"/>
    <property type="match status" value="3"/>
</dbReference>
<dbReference type="GO" id="GO:0004312">
    <property type="term" value="F:fatty acid synthase activity"/>
    <property type="evidence" value="ECO:0007669"/>
    <property type="project" value="TreeGrafter"/>
</dbReference>
<evidence type="ECO:0000256" key="6">
    <source>
        <dbReference type="ARBA" id="ARBA00022857"/>
    </source>
</evidence>
<dbReference type="InterPro" id="IPR050091">
    <property type="entry name" value="PKS_NRPS_Biosynth_Enz"/>
</dbReference>
<keyword evidence="9" id="KW-0012">Acyltransferase</keyword>
<evidence type="ECO:0007829" key="17">
    <source>
        <dbReference type="PDB" id="8TKO"/>
    </source>
</evidence>
<evidence type="ECO:0000256" key="3">
    <source>
        <dbReference type="ARBA" id="ARBA00022553"/>
    </source>
</evidence>
<dbReference type="Gene3D" id="1.10.1200.10">
    <property type="entry name" value="ACP-like"/>
    <property type="match status" value="3"/>
</dbReference>
<dbReference type="FunFam" id="3.40.47.10:FF:000019">
    <property type="entry name" value="Polyketide synthase type I"/>
    <property type="match status" value="2"/>
</dbReference>
<dbReference type="Pfam" id="PF00109">
    <property type="entry name" value="ketoacyl-synt"/>
    <property type="match status" value="2"/>
</dbReference>
<dbReference type="InterPro" id="IPR014043">
    <property type="entry name" value="Acyl_transferase_dom"/>
</dbReference>
<dbReference type="FunFam" id="3.40.366.10:FF:000002">
    <property type="entry name" value="Probable polyketide synthase 2"/>
    <property type="match status" value="3"/>
</dbReference>
<dbReference type="InterPro" id="IPR018201">
    <property type="entry name" value="Ketoacyl_synth_AS"/>
</dbReference>
<dbReference type="Gene3D" id="3.40.50.720">
    <property type="entry name" value="NAD(P)-binding Rossmann-like Domain"/>
    <property type="match status" value="2"/>
</dbReference>
<dbReference type="FunFam" id="1.10.1200.10:FF:000007">
    <property type="entry name" value="Probable polyketide synthase pks17"/>
    <property type="match status" value="2"/>
</dbReference>
<organism evidence="15 16">
    <name type="scientific">Saccharopolyspora erythraea (strain ATCC 11635 / DSM 40517 / JCM 4748 / NBRC 13426 / NCIMB 8594 / NRRL 2338)</name>
    <dbReference type="NCBI Taxonomy" id="405948"/>
    <lineage>
        <taxon>Bacteria</taxon>
        <taxon>Bacillati</taxon>
        <taxon>Actinomycetota</taxon>
        <taxon>Actinomycetes</taxon>
        <taxon>Pseudonocardiales</taxon>
        <taxon>Pseudonocardiaceae</taxon>
        <taxon>Saccharopolyspora</taxon>
    </lineage>
</organism>
<dbReference type="eggNOG" id="COG3321">
    <property type="taxonomic scope" value="Bacteria"/>
</dbReference>
<dbReference type="PROSITE" id="PS00012">
    <property type="entry name" value="PHOSPHOPANTETHEINE"/>
    <property type="match status" value="3"/>
</dbReference>
<proteinExistence type="evidence at protein level"/>
<gene>
    <name evidence="15" type="primary">eryAI</name>
    <name evidence="15" type="ordered locus">SACE_0721</name>
</gene>
<dbReference type="Proteomes" id="UP000006728">
    <property type="component" value="Chromosome"/>
</dbReference>
<evidence type="ECO:0000256" key="14">
    <source>
        <dbReference type="ARBA" id="ARBA00066981"/>
    </source>
</evidence>
<dbReference type="PROSITE" id="PS50075">
    <property type="entry name" value="CARRIER"/>
    <property type="match status" value="3"/>
</dbReference>
<dbReference type="PDB" id="8TKO">
    <property type="method" value="EM"/>
    <property type="resolution" value="3.05 A"/>
    <property type="chains" value="C=3372-3545"/>
</dbReference>
<reference evidence="15 16" key="1">
    <citation type="journal article" date="2007" name="Nat. Biotechnol.">
        <title>Complete genome sequence of the erythromycin-producing bacterium Saccharopolyspora erythraea NRRL23338.</title>
        <authorList>
            <person name="Oliynyk M."/>
            <person name="Samborskyy M."/>
            <person name="Lester J.B."/>
            <person name="Mironenko T."/>
            <person name="Scott N."/>
            <person name="Dickens S."/>
            <person name="Haydock S.F."/>
            <person name="Leadlay P.F."/>
        </authorList>
    </citation>
    <scope>NUCLEOTIDE SEQUENCE [LARGE SCALE GENOMIC DNA]</scope>
    <source>
        <strain evidence="16">ATCC 11635 / DSM 40517 / JCM 4748 / NBRC 13426 / NCIMB 8594 / NRRL 2338</strain>
    </source>
</reference>
<keyword evidence="16" id="KW-1185">Reference proteome</keyword>
<protein>
    <recommendedName>
        <fullName evidence="14">6-deoxyerythronolide-B synthase</fullName>
        <ecNumber evidence="14">2.3.1.94</ecNumber>
    </recommendedName>
</protein>
<comment type="function">
    <text evidence="11">Involved in the biosynthesis of antibiotic erythromycin via the biosynthesis of its aglycone precursor, 6-deoxyerythronolide B (6-dEB).</text>
</comment>
<keyword evidence="6" id="KW-0521">NADP</keyword>
<evidence type="ECO:0000256" key="9">
    <source>
        <dbReference type="ARBA" id="ARBA00023315"/>
    </source>
</evidence>
<evidence type="ECO:0000256" key="13">
    <source>
        <dbReference type="ARBA" id="ARBA00063272"/>
    </source>
</evidence>
<dbReference type="GO" id="GO:0006633">
    <property type="term" value="P:fatty acid biosynthetic process"/>
    <property type="evidence" value="ECO:0007669"/>
    <property type="project" value="InterPro"/>
</dbReference>
<dbReference type="Pfam" id="PF02801">
    <property type="entry name" value="Ketoacyl-synt_C"/>
    <property type="match status" value="2"/>
</dbReference>
<evidence type="ECO:0000256" key="2">
    <source>
        <dbReference type="ARBA" id="ARBA00022450"/>
    </source>
</evidence>
<evidence type="ECO:0000313" key="16">
    <source>
        <dbReference type="Proteomes" id="UP000006728"/>
    </source>
</evidence>
<evidence type="ECO:0000256" key="11">
    <source>
        <dbReference type="ARBA" id="ARBA00060158"/>
    </source>
</evidence>
<dbReference type="CDD" id="cd08952">
    <property type="entry name" value="KR_1_SDR_x"/>
    <property type="match status" value="2"/>
</dbReference>
<dbReference type="EC" id="2.3.1.94" evidence="14"/>